<dbReference type="FunFam" id="3.40.50.10470:FF:000006">
    <property type="entry name" value="Methylthioribose-1-phosphate isomerase"/>
    <property type="match status" value="1"/>
</dbReference>
<dbReference type="Proteomes" id="UP000318834">
    <property type="component" value="Unassembled WGS sequence"/>
</dbReference>
<dbReference type="GO" id="GO:0046523">
    <property type="term" value="F:S-methyl-5-thioribose-1-phosphate isomerase activity"/>
    <property type="evidence" value="ECO:0007669"/>
    <property type="project" value="UniProtKB-UniRule"/>
</dbReference>
<dbReference type="InterPro" id="IPR037171">
    <property type="entry name" value="NagB/RpiA_transferase-like"/>
</dbReference>
<dbReference type="InterPro" id="IPR005251">
    <property type="entry name" value="IF-M1Pi"/>
</dbReference>
<sequence>MDRALVWDRGTLKLLDQSVLPHQTRVVACATADEVADAIRTMKVRGAPAIGAAAAYGLVLAAQTSADADPPTLRAHLDAAARMLLGTRPTAVNLRWAVERMLAVPGRVAWRSGGDLVEALLAEAQRICEQDVRTNRAIGANGAALIRPGERILTYCNTGSLATVDYGTALGIIRAAHEQGKQIQVFVSETRPVLQGARLTAWEVLRYGIPATLIVDNAAAWLMRQGLIDRVVVGADRVAANGDTANKIGTYGLAVLARAHEIPFLVAAPLSTVDFRTPDGSAIPIEERPPEEVTHVAGVPVAPEGIAAANPAFDITPHHLITAIVTEAGVATAPYSRSLLDLSAARVGR</sequence>
<dbReference type="NCBIfam" id="NF004326">
    <property type="entry name" value="PRK05720.1"/>
    <property type="match status" value="1"/>
</dbReference>
<comment type="caution">
    <text evidence="4">The sequence shown here is derived from an EMBL/GenBank/DDBJ whole genome shotgun (WGS) entry which is preliminary data.</text>
</comment>
<dbReference type="InterPro" id="IPR027363">
    <property type="entry name" value="M1Pi_N"/>
</dbReference>
<evidence type="ECO:0000256" key="2">
    <source>
        <dbReference type="ARBA" id="ARBA00052401"/>
    </source>
</evidence>
<dbReference type="HAMAP" id="MF_01678">
    <property type="entry name" value="Salvage_MtnA"/>
    <property type="match status" value="1"/>
</dbReference>
<keyword evidence="1 3" id="KW-0413">Isomerase</keyword>
<dbReference type="InterPro" id="IPR011559">
    <property type="entry name" value="Initiation_fac_2B_a/b/d"/>
</dbReference>
<proteinExistence type="inferred from homology"/>
<accession>A0A537IKA5</accession>
<evidence type="ECO:0000313" key="4">
    <source>
        <dbReference type="EMBL" id="TMI71738.1"/>
    </source>
</evidence>
<dbReference type="Gene3D" id="1.20.120.420">
    <property type="entry name" value="translation initiation factor eif-2b, domain 1"/>
    <property type="match status" value="1"/>
</dbReference>
<dbReference type="EMBL" id="VBAP01000102">
    <property type="protein sequence ID" value="TMI71738.1"/>
    <property type="molecule type" value="Genomic_DNA"/>
</dbReference>
<evidence type="ECO:0000256" key="1">
    <source>
        <dbReference type="ARBA" id="ARBA00023235"/>
    </source>
</evidence>
<feature type="site" description="Transition state stabilizer" evidence="3">
    <location>
        <position position="156"/>
    </location>
</feature>
<dbReference type="InterPro" id="IPR000649">
    <property type="entry name" value="IF-2B-related"/>
</dbReference>
<organism evidence="4 5">
    <name type="scientific">Candidatus Segetimicrobium genomatis</name>
    <dbReference type="NCBI Taxonomy" id="2569760"/>
    <lineage>
        <taxon>Bacteria</taxon>
        <taxon>Bacillati</taxon>
        <taxon>Candidatus Sysuimicrobiota</taxon>
        <taxon>Candidatus Sysuimicrobiia</taxon>
        <taxon>Candidatus Sysuimicrobiales</taxon>
        <taxon>Candidatus Segetimicrobiaceae</taxon>
        <taxon>Candidatus Segetimicrobium</taxon>
    </lineage>
</organism>
<dbReference type="UniPathway" id="UPA00904">
    <property type="reaction ID" value="UER00874"/>
</dbReference>
<reference evidence="4 5" key="1">
    <citation type="journal article" date="2019" name="Nat. Microbiol.">
        <title>Mediterranean grassland soil C-N compound turnover is dependent on rainfall and depth, and is mediated by genomically divergent microorganisms.</title>
        <authorList>
            <person name="Diamond S."/>
            <person name="Andeer P.F."/>
            <person name="Li Z."/>
            <person name="Crits-Christoph A."/>
            <person name="Burstein D."/>
            <person name="Anantharaman K."/>
            <person name="Lane K.R."/>
            <person name="Thomas B.C."/>
            <person name="Pan C."/>
            <person name="Northen T.R."/>
            <person name="Banfield J.F."/>
        </authorList>
    </citation>
    <scope>NUCLEOTIDE SEQUENCE [LARGE SCALE GENOMIC DNA]</scope>
    <source>
        <strain evidence="4">NP_8</strain>
    </source>
</reference>
<comment type="function">
    <text evidence="3">Catalyzes the interconversion of methylthioribose-1-phosphate (MTR-1-P) into methylthioribulose-1-phosphate (MTRu-1-P).</text>
</comment>
<dbReference type="PANTHER" id="PTHR43475:SF1">
    <property type="entry name" value="METHYLTHIORIBOSE-1-PHOSPHATE ISOMERASE"/>
    <property type="match status" value="1"/>
</dbReference>
<dbReference type="FunFam" id="1.20.120.420:FF:000003">
    <property type="entry name" value="Methylthioribose-1-phosphate isomerase"/>
    <property type="match status" value="1"/>
</dbReference>
<comment type="similarity">
    <text evidence="3">Belongs to the EIF-2B alpha/beta/delta subunits family. MtnA subfamily.</text>
</comment>
<keyword evidence="3" id="KW-0028">Amino-acid biosynthesis</keyword>
<evidence type="ECO:0000256" key="3">
    <source>
        <dbReference type="HAMAP-Rule" id="MF_01678"/>
    </source>
</evidence>
<comment type="pathway">
    <text evidence="3">Amino-acid biosynthesis; L-methionine biosynthesis via salvage pathway; L-methionine from S-methyl-5-thio-alpha-D-ribose 1-phosphate: step 1/6.</text>
</comment>
<dbReference type="NCBIfam" id="TIGR00524">
    <property type="entry name" value="eIF-2B_rel"/>
    <property type="match status" value="1"/>
</dbReference>
<dbReference type="Pfam" id="PF01008">
    <property type="entry name" value="IF-2B"/>
    <property type="match status" value="1"/>
</dbReference>
<dbReference type="GO" id="GO:0019509">
    <property type="term" value="P:L-methionine salvage from methylthioadenosine"/>
    <property type="evidence" value="ECO:0007669"/>
    <property type="project" value="UniProtKB-UniRule"/>
</dbReference>
<keyword evidence="3" id="KW-0486">Methionine biosynthesis</keyword>
<feature type="binding site" evidence="3">
    <location>
        <begin position="45"/>
        <end position="47"/>
    </location>
    <ligand>
        <name>substrate</name>
    </ligand>
</feature>
<name>A0A537IKA5_9BACT</name>
<dbReference type="AlphaFoldDB" id="A0A537IKA5"/>
<gene>
    <name evidence="3 4" type="primary">mtnA</name>
    <name evidence="4" type="ORF">E6H05_12130</name>
</gene>
<feature type="active site" description="Proton donor" evidence="3">
    <location>
        <position position="236"/>
    </location>
</feature>
<dbReference type="InterPro" id="IPR042529">
    <property type="entry name" value="IF_2B-like_C"/>
</dbReference>
<feature type="binding site" evidence="3">
    <location>
        <position position="195"/>
    </location>
    <ligand>
        <name>substrate</name>
    </ligand>
</feature>
<dbReference type="PANTHER" id="PTHR43475">
    <property type="entry name" value="METHYLTHIORIBOSE-1-PHOSPHATE ISOMERASE"/>
    <property type="match status" value="1"/>
</dbReference>
<protein>
    <recommendedName>
        <fullName evidence="3">Methylthioribose-1-phosphate isomerase</fullName>
        <shortName evidence="3">M1Pi</shortName>
        <shortName evidence="3">MTR-1-P isomerase</shortName>
        <ecNumber evidence="3">5.3.1.23</ecNumber>
    </recommendedName>
    <alternativeName>
        <fullName evidence="3">S-methyl-5-thioribose-1-phosphate isomerase</fullName>
    </alternativeName>
</protein>
<feature type="binding site" evidence="3">
    <location>
        <begin position="246"/>
        <end position="247"/>
    </location>
    <ligand>
        <name>substrate</name>
    </ligand>
</feature>
<dbReference type="Gene3D" id="3.40.50.10470">
    <property type="entry name" value="Translation initiation factor eif-2b, domain 2"/>
    <property type="match status" value="1"/>
</dbReference>
<dbReference type="SUPFAM" id="SSF100950">
    <property type="entry name" value="NagB/RpiA/CoA transferase-like"/>
    <property type="match status" value="1"/>
</dbReference>
<dbReference type="EC" id="5.3.1.23" evidence="3"/>
<feature type="binding site" evidence="3">
    <location>
        <position position="88"/>
    </location>
    <ligand>
        <name>substrate</name>
    </ligand>
</feature>
<dbReference type="NCBIfam" id="TIGR00512">
    <property type="entry name" value="salvage_mtnA"/>
    <property type="match status" value="1"/>
</dbReference>
<comment type="catalytic activity">
    <reaction evidence="2 3">
        <text>5-(methylsulfanyl)-alpha-D-ribose 1-phosphate = 5-(methylsulfanyl)-D-ribulose 1-phosphate</text>
        <dbReference type="Rhea" id="RHEA:19989"/>
        <dbReference type="ChEBI" id="CHEBI:58533"/>
        <dbReference type="ChEBI" id="CHEBI:58548"/>
        <dbReference type="EC" id="5.3.1.23"/>
    </reaction>
</comment>
<evidence type="ECO:0000313" key="5">
    <source>
        <dbReference type="Proteomes" id="UP000318834"/>
    </source>
</evidence>